<feature type="region of interest" description="Disordered" evidence="1">
    <location>
        <begin position="53"/>
        <end position="82"/>
    </location>
</feature>
<feature type="domain" description="CARD" evidence="2">
    <location>
        <begin position="84"/>
        <end position="173"/>
    </location>
</feature>
<dbReference type="EMBL" id="BLXT01006250">
    <property type="protein sequence ID" value="GFO30655.1"/>
    <property type="molecule type" value="Genomic_DNA"/>
</dbReference>
<feature type="compositionally biased region" description="Polar residues" evidence="1">
    <location>
        <begin position="53"/>
        <end position="62"/>
    </location>
</feature>
<dbReference type="Gene3D" id="1.10.533.10">
    <property type="entry name" value="Death Domain, Fas"/>
    <property type="match status" value="1"/>
</dbReference>
<proteinExistence type="predicted"/>
<protein>
    <submittedName>
        <fullName evidence="3">Caspase-2</fullName>
    </submittedName>
</protein>
<dbReference type="GO" id="GO:0002020">
    <property type="term" value="F:protease binding"/>
    <property type="evidence" value="ECO:0007669"/>
    <property type="project" value="InterPro"/>
</dbReference>
<dbReference type="GO" id="GO:0070513">
    <property type="term" value="F:death domain binding"/>
    <property type="evidence" value="ECO:0007669"/>
    <property type="project" value="InterPro"/>
</dbReference>
<dbReference type="CDD" id="cd01671">
    <property type="entry name" value="CARD"/>
    <property type="match status" value="1"/>
</dbReference>
<reference evidence="3 4" key="1">
    <citation type="journal article" date="2021" name="Elife">
        <title>Chloroplast acquisition without the gene transfer in kleptoplastic sea slugs, Plakobranchus ocellatus.</title>
        <authorList>
            <person name="Maeda T."/>
            <person name="Takahashi S."/>
            <person name="Yoshida T."/>
            <person name="Shimamura S."/>
            <person name="Takaki Y."/>
            <person name="Nagai Y."/>
            <person name="Toyoda A."/>
            <person name="Suzuki Y."/>
            <person name="Arimoto A."/>
            <person name="Ishii H."/>
            <person name="Satoh N."/>
            <person name="Nishiyama T."/>
            <person name="Hasebe M."/>
            <person name="Maruyama T."/>
            <person name="Minagawa J."/>
            <person name="Obokata J."/>
            <person name="Shigenobu S."/>
        </authorList>
    </citation>
    <scope>NUCLEOTIDE SEQUENCE [LARGE SCALE GENOMIC DNA]</scope>
</reference>
<dbReference type="InterPro" id="IPR011029">
    <property type="entry name" value="DEATH-like_dom_sf"/>
</dbReference>
<feature type="region of interest" description="Disordered" evidence="1">
    <location>
        <begin position="1"/>
        <end position="36"/>
    </location>
</feature>
<name>A0AAV4CD24_9GAST</name>
<dbReference type="Pfam" id="PF00619">
    <property type="entry name" value="CARD"/>
    <property type="match status" value="1"/>
</dbReference>
<evidence type="ECO:0000313" key="4">
    <source>
        <dbReference type="Proteomes" id="UP000735302"/>
    </source>
</evidence>
<comment type="caution">
    <text evidence="3">The sequence shown here is derived from an EMBL/GenBank/DDBJ whole genome shotgun (WGS) entry which is preliminary data.</text>
</comment>
<dbReference type="InterPro" id="IPR001315">
    <property type="entry name" value="CARD"/>
</dbReference>
<dbReference type="PANTHER" id="PTHR15034">
    <property type="entry name" value="DEATH DOMAIN-CONTAINING PROTEIN CRADD"/>
    <property type="match status" value="1"/>
</dbReference>
<dbReference type="Pfam" id="PF20694">
    <property type="entry name" value="TRADD-like_N"/>
    <property type="match status" value="1"/>
</dbReference>
<dbReference type="PROSITE" id="PS50209">
    <property type="entry name" value="CARD"/>
    <property type="match status" value="1"/>
</dbReference>
<gene>
    <name evidence="3" type="ORF">PoB_005716000</name>
</gene>
<dbReference type="Proteomes" id="UP000735302">
    <property type="component" value="Unassembled WGS sequence"/>
</dbReference>
<keyword evidence="4" id="KW-1185">Reference proteome</keyword>
<dbReference type="PANTHER" id="PTHR15034:SF5">
    <property type="entry name" value="DEATH DOMAIN-CONTAINING PROTEIN CRADD"/>
    <property type="match status" value="1"/>
</dbReference>
<dbReference type="SUPFAM" id="SSF47986">
    <property type="entry name" value="DEATH domain"/>
    <property type="match status" value="1"/>
</dbReference>
<evidence type="ECO:0000313" key="3">
    <source>
        <dbReference type="EMBL" id="GFO30655.1"/>
    </source>
</evidence>
<dbReference type="InterPro" id="IPR049341">
    <property type="entry name" value="TRADD-like_N"/>
</dbReference>
<accession>A0AAV4CD24</accession>
<sequence>MLFVPLSTAGPSSKDNQTSGKNTSSRNRGSGDLNTSLEDSRARLRSLQQSILNTTVGGTSSVGDDFQDDQHRSSDDADEVDDVMSTKHKQALRMNRDVLVENMTPDDIFNDLISKHVLTNSDVSRIKEKNTTEAINEELLNVLVRRSDKAFHVFVSSLRRTLQGWLANRLDPGSQPSNKRKRRTGELNLNLDCERVVPARNKSATCSCQEVEEQILQMAKGAFAHIRRRDASPAAFEQFRKEVQQTNIFIKESMEIRNILKELCRHGDIVDLSEGSVCFTMRCASLATCKELWNLYISGHLLSIFQDNLVSPLLLEICGAREICLCLRISRLEYLTCALELAYKEQKRLLHRKSFIKVTPIKGNHSVSTLDPTLTFSEPIGMMLSQLLWLALLLNRRTVAEVDIFEADKSAVYLNEPSAKTGPITNTISSTCTRVSCHDLENNRILSTSSTCEDSANSFSLNPTVATLQESVTKLKTYEHRTLTKFPVLKNCVTENKMLQKSKAKPFALSPRLCKDSGLNLHRCCPYNLRYRILDS</sequence>
<dbReference type="SMART" id="SM00114">
    <property type="entry name" value="CARD"/>
    <property type="match status" value="1"/>
</dbReference>
<evidence type="ECO:0000256" key="1">
    <source>
        <dbReference type="SAM" id="MobiDB-lite"/>
    </source>
</evidence>
<evidence type="ECO:0000259" key="2">
    <source>
        <dbReference type="PROSITE" id="PS50209"/>
    </source>
</evidence>
<feature type="compositionally biased region" description="Polar residues" evidence="1">
    <location>
        <begin position="9"/>
        <end position="36"/>
    </location>
</feature>
<dbReference type="GO" id="GO:0042981">
    <property type="term" value="P:regulation of apoptotic process"/>
    <property type="evidence" value="ECO:0007669"/>
    <property type="project" value="InterPro"/>
</dbReference>
<dbReference type="AlphaFoldDB" id="A0AAV4CD24"/>
<organism evidence="3 4">
    <name type="scientific">Plakobranchus ocellatus</name>
    <dbReference type="NCBI Taxonomy" id="259542"/>
    <lineage>
        <taxon>Eukaryota</taxon>
        <taxon>Metazoa</taxon>
        <taxon>Spiralia</taxon>
        <taxon>Lophotrochozoa</taxon>
        <taxon>Mollusca</taxon>
        <taxon>Gastropoda</taxon>
        <taxon>Heterobranchia</taxon>
        <taxon>Euthyneura</taxon>
        <taxon>Panpulmonata</taxon>
        <taxon>Sacoglossa</taxon>
        <taxon>Placobranchoidea</taxon>
        <taxon>Plakobranchidae</taxon>
        <taxon>Plakobranchus</taxon>
    </lineage>
</organism>
<dbReference type="InterPro" id="IPR037939">
    <property type="entry name" value="CRADD"/>
</dbReference>